<feature type="region of interest" description="Disordered" evidence="2">
    <location>
        <begin position="147"/>
        <end position="178"/>
    </location>
</feature>
<dbReference type="AlphaFoldDB" id="A0AAF0DI79"/>
<dbReference type="NCBIfam" id="TIGR02174">
    <property type="entry name" value="CXXU_selWTH"/>
    <property type="match status" value="1"/>
</dbReference>
<name>A0AAF0DI79_9EURO</name>
<feature type="compositionally biased region" description="Basic and acidic residues" evidence="2">
    <location>
        <begin position="1"/>
        <end position="18"/>
    </location>
</feature>
<organism evidence="3 4">
    <name type="scientific">Emydomyces testavorans</name>
    <dbReference type="NCBI Taxonomy" id="2070801"/>
    <lineage>
        <taxon>Eukaryota</taxon>
        <taxon>Fungi</taxon>
        <taxon>Dikarya</taxon>
        <taxon>Ascomycota</taxon>
        <taxon>Pezizomycotina</taxon>
        <taxon>Eurotiomycetes</taxon>
        <taxon>Eurotiomycetidae</taxon>
        <taxon>Onygenales</taxon>
        <taxon>Nannizziopsiaceae</taxon>
        <taxon>Emydomyces</taxon>
    </lineage>
</organism>
<sequence>MTSHQDPKPAEPEVRLEQTEDSEIQEQAAAVQLSDSIFTGASVQVQLPRVTIKYCTQCRWMLKAAYFAQELLSTFSTTIGEVALIPAASGTFTISILHASNADFATQETILWDRRVQGGFPETKHLKSLVRNIIDPSRNLGHIDRALAEAQSPQDQDSKRAPPAPRSDDDPAACKDCP</sequence>
<keyword evidence="1" id="KW-0676">Redox-active center</keyword>
<dbReference type="InterPro" id="IPR011893">
    <property type="entry name" value="Selenoprotein_Rdx-typ"/>
</dbReference>
<proteinExistence type="predicted"/>
<gene>
    <name evidence="3" type="ORF">PRK78_004196</name>
</gene>
<feature type="compositionally biased region" description="Basic and acidic residues" evidence="2">
    <location>
        <begin position="156"/>
        <end position="178"/>
    </location>
</feature>
<feature type="region of interest" description="Disordered" evidence="2">
    <location>
        <begin position="1"/>
        <end position="21"/>
    </location>
</feature>
<dbReference type="InterPro" id="IPR036249">
    <property type="entry name" value="Thioredoxin-like_sf"/>
</dbReference>
<dbReference type="Pfam" id="PF10262">
    <property type="entry name" value="Rdx"/>
    <property type="match status" value="1"/>
</dbReference>
<keyword evidence="4" id="KW-1185">Reference proteome</keyword>
<evidence type="ECO:0000313" key="3">
    <source>
        <dbReference type="EMBL" id="WEW58728.1"/>
    </source>
</evidence>
<dbReference type="SUPFAM" id="SSF52833">
    <property type="entry name" value="Thioredoxin-like"/>
    <property type="match status" value="1"/>
</dbReference>
<accession>A0AAF0DI79</accession>
<dbReference type="PANTHER" id="PTHR36417:SF2">
    <property type="entry name" value="SELENOPROTEIN DOMAIN PROTEIN (AFU_ORTHOLOGUE AFUA_1G05220)"/>
    <property type="match status" value="1"/>
</dbReference>
<reference evidence="3" key="1">
    <citation type="submission" date="2023-03" db="EMBL/GenBank/DDBJ databases">
        <title>Emydomyces testavorans Genome Sequence.</title>
        <authorList>
            <person name="Hoyer L."/>
        </authorList>
    </citation>
    <scope>NUCLEOTIDE SEQUENCE</scope>
    <source>
        <strain evidence="3">16-2883</strain>
    </source>
</reference>
<evidence type="ECO:0000313" key="4">
    <source>
        <dbReference type="Proteomes" id="UP001219355"/>
    </source>
</evidence>
<dbReference type="PANTHER" id="PTHR36417">
    <property type="entry name" value="SELENOPROTEIN DOMAIN PROTEIN (AFU_ORTHOLOGUE AFUA_1G05220)"/>
    <property type="match status" value="1"/>
</dbReference>
<dbReference type="EMBL" id="CP120628">
    <property type="protein sequence ID" value="WEW58728.1"/>
    <property type="molecule type" value="Genomic_DNA"/>
</dbReference>
<protein>
    <submittedName>
        <fullName evidence="3">Uncharacterized protein</fullName>
    </submittedName>
</protein>
<dbReference type="Proteomes" id="UP001219355">
    <property type="component" value="Chromosome 2"/>
</dbReference>
<evidence type="ECO:0000256" key="2">
    <source>
        <dbReference type="SAM" id="MobiDB-lite"/>
    </source>
</evidence>
<dbReference type="Gene3D" id="3.40.30.10">
    <property type="entry name" value="Glutaredoxin"/>
    <property type="match status" value="1"/>
</dbReference>
<evidence type="ECO:0000256" key="1">
    <source>
        <dbReference type="ARBA" id="ARBA00023284"/>
    </source>
</evidence>